<dbReference type="InterPro" id="IPR008929">
    <property type="entry name" value="Chondroitin_lyas"/>
</dbReference>
<dbReference type="EMBL" id="ML994648">
    <property type="protein sequence ID" value="KAF2182439.1"/>
    <property type="molecule type" value="Genomic_DNA"/>
</dbReference>
<proteinExistence type="predicted"/>
<protein>
    <submittedName>
        <fullName evidence="1">Chondroitin AC/alginate lyase</fullName>
    </submittedName>
</protein>
<dbReference type="SUPFAM" id="SSF48230">
    <property type="entry name" value="Chondroitin AC/alginate lyase"/>
    <property type="match status" value="1"/>
</dbReference>
<reference evidence="1" key="1">
    <citation type="journal article" date="2020" name="Stud. Mycol.">
        <title>101 Dothideomycetes genomes: a test case for predicting lifestyles and emergence of pathogens.</title>
        <authorList>
            <person name="Haridas S."/>
            <person name="Albert R."/>
            <person name="Binder M."/>
            <person name="Bloem J."/>
            <person name="Labutti K."/>
            <person name="Salamov A."/>
            <person name="Andreopoulos B."/>
            <person name="Baker S."/>
            <person name="Barry K."/>
            <person name="Bills G."/>
            <person name="Bluhm B."/>
            <person name="Cannon C."/>
            <person name="Castanera R."/>
            <person name="Culley D."/>
            <person name="Daum C."/>
            <person name="Ezra D."/>
            <person name="Gonzalez J."/>
            <person name="Henrissat B."/>
            <person name="Kuo A."/>
            <person name="Liang C."/>
            <person name="Lipzen A."/>
            <person name="Lutzoni F."/>
            <person name="Magnuson J."/>
            <person name="Mondo S."/>
            <person name="Nolan M."/>
            <person name="Ohm R."/>
            <person name="Pangilinan J."/>
            <person name="Park H.-J."/>
            <person name="Ramirez L."/>
            <person name="Alfaro M."/>
            <person name="Sun H."/>
            <person name="Tritt A."/>
            <person name="Yoshinaga Y."/>
            <person name="Zwiers L.-H."/>
            <person name="Turgeon B."/>
            <person name="Goodwin S."/>
            <person name="Spatafora J."/>
            <person name="Crous P."/>
            <person name="Grigoriev I."/>
        </authorList>
    </citation>
    <scope>NUCLEOTIDE SEQUENCE</scope>
    <source>
        <strain evidence="1">CBS 207.26</strain>
    </source>
</reference>
<accession>A0A6A6DW25</accession>
<organism evidence="1 2">
    <name type="scientific">Zopfia rhizophila CBS 207.26</name>
    <dbReference type="NCBI Taxonomy" id="1314779"/>
    <lineage>
        <taxon>Eukaryota</taxon>
        <taxon>Fungi</taxon>
        <taxon>Dikarya</taxon>
        <taxon>Ascomycota</taxon>
        <taxon>Pezizomycotina</taxon>
        <taxon>Dothideomycetes</taxon>
        <taxon>Dothideomycetes incertae sedis</taxon>
        <taxon>Zopfiaceae</taxon>
        <taxon>Zopfia</taxon>
    </lineage>
</organism>
<keyword evidence="2" id="KW-1185">Reference proteome</keyword>
<keyword evidence="1" id="KW-0456">Lyase</keyword>
<name>A0A6A6DW25_9PEZI</name>
<dbReference type="OrthoDB" id="5302720at2759"/>
<dbReference type="Proteomes" id="UP000800200">
    <property type="component" value="Unassembled WGS sequence"/>
</dbReference>
<dbReference type="GO" id="GO:0016829">
    <property type="term" value="F:lyase activity"/>
    <property type="evidence" value="ECO:0007669"/>
    <property type="project" value="UniProtKB-KW"/>
</dbReference>
<evidence type="ECO:0000313" key="2">
    <source>
        <dbReference type="Proteomes" id="UP000800200"/>
    </source>
</evidence>
<dbReference type="Gene3D" id="1.50.10.100">
    <property type="entry name" value="Chondroitin AC/alginate lyase"/>
    <property type="match status" value="1"/>
</dbReference>
<sequence>MQNTPPLPGPGSLSPSNYGSSGFPRAISASIQAPEQNVVRVYGPIYPLSPHSAGDISRFLKSKPGNFAHPGIWHTHDDLERILNNVIARRQPWASGYAEFSQDSFSQANYTMQGPNTVLSRGRTNNYTSFTNDVRAAWQNALMWFMTKDRSHWDRSTTILDEWGSNLTNIIGTDRSLLIGLEGDLFVNAAEIMRWEGNWTETGASWRGGSGFSNQLYWLFSRQSVVVGQANYGMVSIKALLSFAIYLDDVTLYNYAINEFLNNPCAGLYAMFNPQTGQSVESGRDQSHTMSAIGWTAMAARVAQSQGSDLYELGNNLLLKGSEYTAAYNLNQSVPYDPKWYRCEAVLVNGPWLAISTNNRGVTNKNPMWDIIYYQYVVKRNLHAPWTAKAKQVAGFEGSIAGADHPSWGDFIWSY</sequence>
<dbReference type="AlphaFoldDB" id="A0A6A6DW25"/>
<gene>
    <name evidence="1" type="ORF">K469DRAFT_740319</name>
</gene>
<evidence type="ECO:0000313" key="1">
    <source>
        <dbReference type="EMBL" id="KAF2182439.1"/>
    </source>
</evidence>